<evidence type="ECO:0000256" key="8">
    <source>
        <dbReference type="ARBA" id="ARBA00048116"/>
    </source>
</evidence>
<keyword evidence="1" id="KW-0963">Cytoplasm</keyword>
<dbReference type="InterPro" id="IPR000850">
    <property type="entry name" value="Adenylat/UMP-CMP_kin"/>
</dbReference>
<dbReference type="Pfam" id="PF00406">
    <property type="entry name" value="ADK"/>
    <property type="match status" value="1"/>
</dbReference>
<dbReference type="SUPFAM" id="SSF52540">
    <property type="entry name" value="P-loop containing nucleoside triphosphate hydrolases"/>
    <property type="match status" value="1"/>
</dbReference>
<gene>
    <name evidence="10" type="ORF">FisN_5Hh470</name>
</gene>
<dbReference type="GO" id="GO:0006221">
    <property type="term" value="P:pyrimidine nucleotide biosynthetic process"/>
    <property type="evidence" value="ECO:0007669"/>
    <property type="project" value="UniProtKB-KW"/>
</dbReference>
<dbReference type="PRINTS" id="PR00094">
    <property type="entry name" value="ADENYLTKNASE"/>
</dbReference>
<dbReference type="Proteomes" id="UP000198406">
    <property type="component" value="Unassembled WGS sequence"/>
</dbReference>
<comment type="caution">
    <text evidence="10">The sequence shown here is derived from an EMBL/GenBank/DDBJ whole genome shotgun (WGS) entry which is preliminary data.</text>
</comment>
<keyword evidence="4 9" id="KW-0418">Kinase</keyword>
<dbReference type="InterPro" id="IPR033690">
    <property type="entry name" value="Adenylat_kinase_CS"/>
</dbReference>
<evidence type="ECO:0000256" key="5">
    <source>
        <dbReference type="ARBA" id="ARBA00022840"/>
    </source>
</evidence>
<evidence type="ECO:0000313" key="11">
    <source>
        <dbReference type="Proteomes" id="UP000198406"/>
    </source>
</evidence>
<dbReference type="GO" id="GO:0005524">
    <property type="term" value="F:ATP binding"/>
    <property type="evidence" value="ECO:0007669"/>
    <property type="project" value="UniProtKB-KW"/>
</dbReference>
<dbReference type="InterPro" id="IPR027417">
    <property type="entry name" value="P-loop_NTPase"/>
</dbReference>
<dbReference type="GO" id="GO:0033862">
    <property type="term" value="F:UMP kinase activity"/>
    <property type="evidence" value="ECO:0007669"/>
    <property type="project" value="RHEA"/>
</dbReference>
<evidence type="ECO:0000256" key="1">
    <source>
        <dbReference type="ARBA" id="ARBA00022490"/>
    </source>
</evidence>
<sequence>MRLTFCPFSLGVFVGSAYLMTLKLRREEHEKALLSALPSCQVVFVLGGPGAGKGTQCQLLSERLPGWAHLSAGDLLRAERKKGGELGDLINEKIANGQLVPSEVTCKLIENAMEDAYKEHGIDKFLIDGFPRSIGNADAWKTTMSRHQEKLVLCFECPEEVLVGRLLERGKTSGRNDDTVEVIRKRFQTYRDEEGPIVALYEKEGKVRKIASDRSVEDIYKDTSLLIQNC</sequence>
<organism evidence="10 11">
    <name type="scientific">Fistulifera solaris</name>
    <name type="common">Oleaginous diatom</name>
    <dbReference type="NCBI Taxonomy" id="1519565"/>
    <lineage>
        <taxon>Eukaryota</taxon>
        <taxon>Sar</taxon>
        <taxon>Stramenopiles</taxon>
        <taxon>Ochrophyta</taxon>
        <taxon>Bacillariophyta</taxon>
        <taxon>Bacillariophyceae</taxon>
        <taxon>Bacillariophycidae</taxon>
        <taxon>Naviculales</taxon>
        <taxon>Naviculaceae</taxon>
        <taxon>Fistulifera</taxon>
    </lineage>
</organism>
<accession>A0A1Z5JSS9</accession>
<evidence type="ECO:0000256" key="7">
    <source>
        <dbReference type="ARBA" id="ARBA00023242"/>
    </source>
</evidence>
<reference evidence="10 11" key="1">
    <citation type="journal article" date="2015" name="Plant Cell">
        <title>Oil accumulation by the oleaginous diatom Fistulifera solaris as revealed by the genome and transcriptome.</title>
        <authorList>
            <person name="Tanaka T."/>
            <person name="Maeda Y."/>
            <person name="Veluchamy A."/>
            <person name="Tanaka M."/>
            <person name="Abida H."/>
            <person name="Marechal E."/>
            <person name="Bowler C."/>
            <person name="Muto M."/>
            <person name="Sunaga Y."/>
            <person name="Tanaka M."/>
            <person name="Yoshino T."/>
            <person name="Taniguchi T."/>
            <person name="Fukuda Y."/>
            <person name="Nemoto M."/>
            <person name="Matsumoto M."/>
            <person name="Wong P.S."/>
            <person name="Aburatani S."/>
            <person name="Fujibuchi W."/>
        </authorList>
    </citation>
    <scope>NUCLEOTIDE SEQUENCE [LARGE SCALE GENOMIC DNA]</scope>
    <source>
        <strain evidence="10 11">JPCC DA0580</strain>
    </source>
</reference>
<evidence type="ECO:0000256" key="2">
    <source>
        <dbReference type="ARBA" id="ARBA00022679"/>
    </source>
</evidence>
<dbReference type="InterPro" id="IPR006266">
    <property type="entry name" value="UMP_CMP_kinase"/>
</dbReference>
<proteinExistence type="inferred from homology"/>
<name>A0A1Z5JSS9_FISSO</name>
<dbReference type="OrthoDB" id="442176at2759"/>
<dbReference type="Gene3D" id="3.40.50.300">
    <property type="entry name" value="P-loop containing nucleotide triphosphate hydrolases"/>
    <property type="match status" value="1"/>
</dbReference>
<dbReference type="EMBL" id="BDSP01000111">
    <property type="protein sequence ID" value="GAX17084.1"/>
    <property type="molecule type" value="Genomic_DNA"/>
</dbReference>
<comment type="similarity">
    <text evidence="9">Belongs to the adenylate kinase family.</text>
</comment>
<dbReference type="PROSITE" id="PS00113">
    <property type="entry name" value="ADENYLATE_KINASE"/>
    <property type="match status" value="1"/>
</dbReference>
<dbReference type="GO" id="GO:0006207">
    <property type="term" value="P:'de novo' pyrimidine nucleobase biosynthetic process"/>
    <property type="evidence" value="ECO:0007669"/>
    <property type="project" value="InterPro"/>
</dbReference>
<keyword evidence="7" id="KW-0539">Nucleus</keyword>
<comment type="catalytic activity">
    <reaction evidence="8">
        <text>UMP + ATP = UDP + ADP</text>
        <dbReference type="Rhea" id="RHEA:24400"/>
        <dbReference type="ChEBI" id="CHEBI:30616"/>
        <dbReference type="ChEBI" id="CHEBI:57865"/>
        <dbReference type="ChEBI" id="CHEBI:58223"/>
        <dbReference type="ChEBI" id="CHEBI:456216"/>
        <dbReference type="EC" id="2.7.4.14"/>
    </reaction>
</comment>
<keyword evidence="6" id="KW-0665">Pyrimidine biosynthesis</keyword>
<keyword evidence="3" id="KW-0547">Nucleotide-binding</keyword>
<dbReference type="HAMAP" id="MF_00235">
    <property type="entry name" value="Adenylate_kinase_Adk"/>
    <property type="match status" value="1"/>
</dbReference>
<dbReference type="PANTHER" id="PTHR23359">
    <property type="entry name" value="NUCLEOTIDE KINASE"/>
    <property type="match status" value="1"/>
</dbReference>
<dbReference type="CDD" id="cd01428">
    <property type="entry name" value="ADK"/>
    <property type="match status" value="1"/>
</dbReference>
<protein>
    <submittedName>
        <fullName evidence="10">UMP-CMP kinase</fullName>
        <ecNumber evidence="10">2.7.4.14</ecNumber>
    </submittedName>
</protein>
<keyword evidence="2 9" id="KW-0808">Transferase</keyword>
<keyword evidence="5" id="KW-0067">ATP-binding</keyword>
<keyword evidence="11" id="KW-1185">Reference proteome</keyword>
<evidence type="ECO:0000256" key="4">
    <source>
        <dbReference type="ARBA" id="ARBA00022777"/>
    </source>
</evidence>
<dbReference type="InParanoid" id="A0A1Z5JSS9"/>
<evidence type="ECO:0000313" key="10">
    <source>
        <dbReference type="EMBL" id="GAX17084.1"/>
    </source>
</evidence>
<dbReference type="EC" id="2.7.4.14" evidence="10"/>
<dbReference type="NCBIfam" id="TIGR01359">
    <property type="entry name" value="UMP_CMP_kin_fam"/>
    <property type="match status" value="1"/>
</dbReference>
<dbReference type="AlphaFoldDB" id="A0A1Z5JSS9"/>
<evidence type="ECO:0000256" key="9">
    <source>
        <dbReference type="RuleBase" id="RU003330"/>
    </source>
</evidence>
<evidence type="ECO:0000256" key="3">
    <source>
        <dbReference type="ARBA" id="ARBA00022741"/>
    </source>
</evidence>
<evidence type="ECO:0000256" key="6">
    <source>
        <dbReference type="ARBA" id="ARBA00022975"/>
    </source>
</evidence>